<feature type="signal peptide" evidence="2">
    <location>
        <begin position="1"/>
        <end position="17"/>
    </location>
</feature>
<keyword evidence="1" id="KW-1133">Transmembrane helix</keyword>
<evidence type="ECO:0000313" key="3">
    <source>
        <dbReference type="EMBL" id="JAD40602.1"/>
    </source>
</evidence>
<sequence length="59" mass="6487">MTTQAFLLLGVTGPCLCLPYRCLQTSLDYLGQETVSIFGAWMIILFSVGCLLFNVIPTL</sequence>
<evidence type="ECO:0000256" key="2">
    <source>
        <dbReference type="SAM" id="SignalP"/>
    </source>
</evidence>
<proteinExistence type="predicted"/>
<protein>
    <submittedName>
        <fullName evidence="3">Uncharacterized protein</fullName>
    </submittedName>
</protein>
<keyword evidence="1" id="KW-0812">Transmembrane</keyword>
<evidence type="ECO:0000256" key="1">
    <source>
        <dbReference type="SAM" id="Phobius"/>
    </source>
</evidence>
<name>A0A0A9A0R3_ARUDO</name>
<dbReference type="AlphaFoldDB" id="A0A0A9A0R3"/>
<keyword evidence="1" id="KW-0472">Membrane</keyword>
<reference evidence="3" key="1">
    <citation type="submission" date="2014-09" db="EMBL/GenBank/DDBJ databases">
        <authorList>
            <person name="Magalhaes I.L.F."/>
            <person name="Oliveira U."/>
            <person name="Santos F.R."/>
            <person name="Vidigal T.H.D.A."/>
            <person name="Brescovit A.D."/>
            <person name="Santos A.J."/>
        </authorList>
    </citation>
    <scope>NUCLEOTIDE SEQUENCE</scope>
    <source>
        <tissue evidence="3">Shoot tissue taken approximately 20 cm above the soil surface</tissue>
    </source>
</reference>
<organism evidence="3">
    <name type="scientific">Arundo donax</name>
    <name type="common">Giant reed</name>
    <name type="synonym">Donax arundinaceus</name>
    <dbReference type="NCBI Taxonomy" id="35708"/>
    <lineage>
        <taxon>Eukaryota</taxon>
        <taxon>Viridiplantae</taxon>
        <taxon>Streptophyta</taxon>
        <taxon>Embryophyta</taxon>
        <taxon>Tracheophyta</taxon>
        <taxon>Spermatophyta</taxon>
        <taxon>Magnoliopsida</taxon>
        <taxon>Liliopsida</taxon>
        <taxon>Poales</taxon>
        <taxon>Poaceae</taxon>
        <taxon>PACMAD clade</taxon>
        <taxon>Arundinoideae</taxon>
        <taxon>Arundineae</taxon>
        <taxon>Arundo</taxon>
    </lineage>
</organism>
<feature type="transmembrane region" description="Helical" evidence="1">
    <location>
        <begin position="35"/>
        <end position="56"/>
    </location>
</feature>
<reference evidence="3" key="2">
    <citation type="journal article" date="2015" name="Data Brief">
        <title>Shoot transcriptome of the giant reed, Arundo donax.</title>
        <authorList>
            <person name="Barrero R.A."/>
            <person name="Guerrero F.D."/>
            <person name="Moolhuijzen P."/>
            <person name="Goolsby J.A."/>
            <person name="Tidwell J."/>
            <person name="Bellgard S.E."/>
            <person name="Bellgard M.I."/>
        </authorList>
    </citation>
    <scope>NUCLEOTIDE SEQUENCE</scope>
    <source>
        <tissue evidence="3">Shoot tissue taken approximately 20 cm above the soil surface</tissue>
    </source>
</reference>
<feature type="chain" id="PRO_5002042494" evidence="2">
    <location>
        <begin position="18"/>
        <end position="59"/>
    </location>
</feature>
<keyword evidence="2" id="KW-0732">Signal</keyword>
<accession>A0A0A9A0R3</accession>
<dbReference type="EMBL" id="GBRH01257293">
    <property type="protein sequence ID" value="JAD40602.1"/>
    <property type="molecule type" value="Transcribed_RNA"/>
</dbReference>